<feature type="compositionally biased region" description="Low complexity" evidence="1">
    <location>
        <begin position="100"/>
        <end position="109"/>
    </location>
</feature>
<accession>A0A150FYH8</accession>
<feature type="region of interest" description="Disordered" evidence="1">
    <location>
        <begin position="20"/>
        <end position="166"/>
    </location>
</feature>
<protein>
    <submittedName>
        <fullName evidence="2">Uncharacterized protein</fullName>
    </submittedName>
</protein>
<feature type="compositionally biased region" description="Polar residues" evidence="1">
    <location>
        <begin position="21"/>
        <end position="30"/>
    </location>
</feature>
<evidence type="ECO:0000256" key="1">
    <source>
        <dbReference type="SAM" id="MobiDB-lite"/>
    </source>
</evidence>
<dbReference type="AlphaFoldDB" id="A0A150FYH8"/>
<dbReference type="Proteomes" id="UP000075714">
    <property type="component" value="Unassembled WGS sequence"/>
</dbReference>
<organism evidence="2 3">
    <name type="scientific">Gonium pectorale</name>
    <name type="common">Green alga</name>
    <dbReference type="NCBI Taxonomy" id="33097"/>
    <lineage>
        <taxon>Eukaryota</taxon>
        <taxon>Viridiplantae</taxon>
        <taxon>Chlorophyta</taxon>
        <taxon>core chlorophytes</taxon>
        <taxon>Chlorophyceae</taxon>
        <taxon>CS clade</taxon>
        <taxon>Chlamydomonadales</taxon>
        <taxon>Volvocaceae</taxon>
        <taxon>Gonium</taxon>
    </lineage>
</organism>
<sequence>MRRVRDANAKDELYGGIYGLYQSQDNSSGSGPRYGYGNAFRNTPTSSLKTGDSRGSLEPSPLPRLSSRLLRLRASPYGDAGSSGGRGGAPGSGGGGGGPPSSASPTPSSLLGVRCRSAGVTPGAGGGAGGGTGRRLRRRSDMFIDSGGLGSAGAGFRRHRQGDDDDVDDDCSDFNIEGSPADQLFLDDGVSRHRGLGDDGPSTAAGGGSCVATVVMYGGGGGLFQWLAAETQGTVDEFNKWLGWVRLHTP</sequence>
<dbReference type="EMBL" id="LSYV01000126">
    <property type="protein sequence ID" value="KXZ42664.1"/>
    <property type="molecule type" value="Genomic_DNA"/>
</dbReference>
<evidence type="ECO:0000313" key="2">
    <source>
        <dbReference type="EMBL" id="KXZ42664.1"/>
    </source>
</evidence>
<feature type="compositionally biased region" description="Gly residues" evidence="1">
    <location>
        <begin position="81"/>
        <end position="99"/>
    </location>
</feature>
<evidence type="ECO:0000313" key="3">
    <source>
        <dbReference type="Proteomes" id="UP000075714"/>
    </source>
</evidence>
<feature type="compositionally biased region" description="Polar residues" evidence="1">
    <location>
        <begin position="40"/>
        <end position="50"/>
    </location>
</feature>
<comment type="caution">
    <text evidence="2">The sequence shown here is derived from an EMBL/GenBank/DDBJ whole genome shotgun (WGS) entry which is preliminary data.</text>
</comment>
<feature type="compositionally biased region" description="Gly residues" evidence="1">
    <location>
        <begin position="122"/>
        <end position="133"/>
    </location>
</feature>
<keyword evidence="3" id="KW-1185">Reference proteome</keyword>
<feature type="compositionally biased region" description="Low complexity" evidence="1">
    <location>
        <begin position="53"/>
        <end position="80"/>
    </location>
</feature>
<gene>
    <name evidence="2" type="ORF">GPECTOR_126g520</name>
</gene>
<reference evidence="3" key="1">
    <citation type="journal article" date="2016" name="Nat. Commun.">
        <title>The Gonium pectorale genome demonstrates co-option of cell cycle regulation during the evolution of multicellularity.</title>
        <authorList>
            <person name="Hanschen E.R."/>
            <person name="Marriage T.N."/>
            <person name="Ferris P.J."/>
            <person name="Hamaji T."/>
            <person name="Toyoda A."/>
            <person name="Fujiyama A."/>
            <person name="Neme R."/>
            <person name="Noguchi H."/>
            <person name="Minakuchi Y."/>
            <person name="Suzuki M."/>
            <person name="Kawai-Toyooka H."/>
            <person name="Smith D.R."/>
            <person name="Sparks H."/>
            <person name="Anderson J."/>
            <person name="Bakaric R."/>
            <person name="Luria V."/>
            <person name="Karger A."/>
            <person name="Kirschner M.W."/>
            <person name="Durand P.M."/>
            <person name="Michod R.E."/>
            <person name="Nozaki H."/>
            <person name="Olson B.J."/>
        </authorList>
    </citation>
    <scope>NUCLEOTIDE SEQUENCE [LARGE SCALE GENOMIC DNA]</scope>
    <source>
        <strain evidence="3">NIES-2863</strain>
    </source>
</reference>
<name>A0A150FYH8_GONPE</name>
<proteinExistence type="predicted"/>